<evidence type="ECO:0000313" key="2">
    <source>
        <dbReference type="Proteomes" id="UP000241364"/>
    </source>
</evidence>
<reference evidence="2" key="1">
    <citation type="submission" date="2017-10" db="EMBL/GenBank/DDBJ databases">
        <authorList>
            <person name="Skurnik M."/>
        </authorList>
    </citation>
    <scope>NUCLEOTIDE SEQUENCE [LARGE SCALE GENOMIC DNA]</scope>
    <source>
        <strain evidence="2">fHe-Yen9-03</strain>
    </source>
</reference>
<gene>
    <name evidence="1" type="primary">g462</name>
</gene>
<protein>
    <submittedName>
        <fullName evidence="1">Uncharacterized protein</fullName>
    </submittedName>
</protein>
<organism evidence="1 2">
    <name type="scientific">Yersinia phage fHe-Yen9-03</name>
    <dbReference type="NCBI Taxonomy" id="2052743"/>
    <lineage>
        <taxon>Viruses</taxon>
        <taxon>Duplodnaviria</taxon>
        <taxon>Heunggongvirae</taxon>
        <taxon>Uroviricota</taxon>
        <taxon>Caudoviricetes</taxon>
        <taxon>Eneladusvirus</taxon>
        <taxon>Eneladusvirus Yen904</taxon>
    </lineage>
</organism>
<name>A0A2C9CZL4_9CAUD</name>
<dbReference type="EMBL" id="LT960552">
    <property type="protein sequence ID" value="SOK59270.1"/>
    <property type="molecule type" value="Genomic_DNA"/>
</dbReference>
<dbReference type="Proteomes" id="UP000241364">
    <property type="component" value="Chromosome i"/>
</dbReference>
<evidence type="ECO:0000313" key="1">
    <source>
        <dbReference type="EMBL" id="SOK59270.1"/>
    </source>
</evidence>
<accession>A0A2C9CZL4</accession>
<proteinExistence type="predicted"/>
<sequence length="141" mass="16306">MNVFETCFLYASKGDSNKTIRSTNDDKILFSYKILTEFDSVIEQNVCIFMIVVYVEDDTFIFSFGISEDYPDIGISIMKVQGNISLHSSDVCNVEDLEARLFQIETIVDVHDLDTTMIDKMYKLREIYLKKKDETVLNNLV</sequence>